<dbReference type="PANTHER" id="PTHR45982:SF3">
    <property type="entry name" value="F-BOX PROTEIN POF9"/>
    <property type="match status" value="1"/>
</dbReference>
<accession>A0A8H5MAY4</accession>
<sequence>MISLTEIPIEIFLDKLLPLLPLADLLHLQCTNKFFATLCSDETLWRRKTSADFNFPDENTARTIGWKFIYLRLTRPRVFAWGSKGNGRLGQTKFPQSTLGNVSYPLELKFPGIRMVDLVAGGMSFQALDSNGAIHVWGALDGQSFALNRDGFSQSGKMTATSLKLRLPTSIRSISCGRLHSSSLDSYNQIWTFVNWGRPFRLVSHYFDTPDFTPIQVECGWTFSSALTRSGAVVVWWPFSNPMETIIETKMLEMDNEDGTGAHSTADGIIECAPWDLTMDPVILPSLPSLPTLNNDSTESEGEVRIIRIAGFDSAIIGLTNRGHVVIYNDLGEAPQGGWKYLSNFSEGERVRSLPAFSSGNLEVPANFKISHVSAHFRTFFAYSESIVLMGGDEETKPDAHPKIIPGLQNRSVISVVLGDYHFAAVTAGGKLLTWGQYSDGALGLGDPGELAPGTPGGFANEAHRRHALESNRGTPPNVDNPTEVRFDHNRKKTKDRFCISAAASGWHTGALPNQSDDDSDLETESETLQAYSRHRHMRNPGRAREQGETPPIIPGGVIPGPNIPFLGRGGNPFRIGFAGRGMHRGRGM</sequence>
<dbReference type="GO" id="GO:0005737">
    <property type="term" value="C:cytoplasm"/>
    <property type="evidence" value="ECO:0007669"/>
    <property type="project" value="TreeGrafter"/>
</dbReference>
<comment type="caution">
    <text evidence="3">The sequence shown here is derived from an EMBL/GenBank/DDBJ whole genome shotgun (WGS) entry which is preliminary data.</text>
</comment>
<keyword evidence="4" id="KW-1185">Reference proteome</keyword>
<dbReference type="InterPro" id="IPR009091">
    <property type="entry name" value="RCC1/BLIP-II"/>
</dbReference>
<dbReference type="AlphaFoldDB" id="A0A8H5MAY4"/>
<dbReference type="InterPro" id="IPR051553">
    <property type="entry name" value="Ran_GTPase-activating"/>
</dbReference>
<evidence type="ECO:0000256" key="2">
    <source>
        <dbReference type="SAM" id="MobiDB-lite"/>
    </source>
</evidence>
<protein>
    <submittedName>
        <fullName evidence="3">Uncharacterized protein</fullName>
    </submittedName>
</protein>
<evidence type="ECO:0000313" key="3">
    <source>
        <dbReference type="EMBL" id="KAF5387338.1"/>
    </source>
</evidence>
<evidence type="ECO:0000256" key="1">
    <source>
        <dbReference type="PROSITE-ProRule" id="PRU00235"/>
    </source>
</evidence>
<name>A0A8H5MAY4_9AGAR</name>
<evidence type="ECO:0000313" key="4">
    <source>
        <dbReference type="Proteomes" id="UP000518752"/>
    </source>
</evidence>
<dbReference type="Gene3D" id="2.130.10.30">
    <property type="entry name" value="Regulator of chromosome condensation 1/beta-lactamase-inhibitor protein II"/>
    <property type="match status" value="2"/>
</dbReference>
<feature type="repeat" description="RCC1" evidence="1">
    <location>
        <begin position="76"/>
        <end position="131"/>
    </location>
</feature>
<dbReference type="OrthoDB" id="61110at2759"/>
<feature type="compositionally biased region" description="Basic residues" evidence="2">
    <location>
        <begin position="533"/>
        <end position="542"/>
    </location>
</feature>
<dbReference type="InterPro" id="IPR000408">
    <property type="entry name" value="Reg_chr_condens"/>
</dbReference>
<organism evidence="3 4">
    <name type="scientific">Collybiopsis confluens</name>
    <dbReference type="NCBI Taxonomy" id="2823264"/>
    <lineage>
        <taxon>Eukaryota</taxon>
        <taxon>Fungi</taxon>
        <taxon>Dikarya</taxon>
        <taxon>Basidiomycota</taxon>
        <taxon>Agaricomycotina</taxon>
        <taxon>Agaricomycetes</taxon>
        <taxon>Agaricomycetidae</taxon>
        <taxon>Agaricales</taxon>
        <taxon>Marasmiineae</taxon>
        <taxon>Omphalotaceae</taxon>
        <taxon>Collybiopsis</taxon>
    </lineage>
</organism>
<proteinExistence type="predicted"/>
<feature type="region of interest" description="Disordered" evidence="2">
    <location>
        <begin position="532"/>
        <end position="555"/>
    </location>
</feature>
<reference evidence="3 4" key="1">
    <citation type="journal article" date="2020" name="ISME J.">
        <title>Uncovering the hidden diversity of litter-decomposition mechanisms in mushroom-forming fungi.</title>
        <authorList>
            <person name="Floudas D."/>
            <person name="Bentzer J."/>
            <person name="Ahren D."/>
            <person name="Johansson T."/>
            <person name="Persson P."/>
            <person name="Tunlid A."/>
        </authorList>
    </citation>
    <scope>NUCLEOTIDE SEQUENCE [LARGE SCALE GENOMIC DNA]</scope>
    <source>
        <strain evidence="3 4">CBS 406.79</strain>
    </source>
</reference>
<dbReference type="SUPFAM" id="SSF50985">
    <property type="entry name" value="RCC1/BLIP-II"/>
    <property type="match status" value="1"/>
</dbReference>
<dbReference type="EMBL" id="JAACJN010000033">
    <property type="protein sequence ID" value="KAF5387338.1"/>
    <property type="molecule type" value="Genomic_DNA"/>
</dbReference>
<dbReference type="PROSITE" id="PS50012">
    <property type="entry name" value="RCC1_3"/>
    <property type="match status" value="1"/>
</dbReference>
<dbReference type="Proteomes" id="UP000518752">
    <property type="component" value="Unassembled WGS sequence"/>
</dbReference>
<dbReference type="PRINTS" id="PR00633">
    <property type="entry name" value="RCCNDNSATION"/>
</dbReference>
<dbReference type="PANTHER" id="PTHR45982">
    <property type="entry name" value="REGULATOR OF CHROMOSOME CONDENSATION"/>
    <property type="match status" value="1"/>
</dbReference>
<dbReference type="Pfam" id="PF13540">
    <property type="entry name" value="RCC1_2"/>
    <property type="match status" value="1"/>
</dbReference>
<gene>
    <name evidence="3" type="ORF">D9757_005797</name>
</gene>
<dbReference type="GO" id="GO:0005085">
    <property type="term" value="F:guanyl-nucleotide exchange factor activity"/>
    <property type="evidence" value="ECO:0007669"/>
    <property type="project" value="TreeGrafter"/>
</dbReference>